<keyword evidence="7 10" id="KW-1133">Transmembrane helix</keyword>
<keyword evidence="8" id="KW-0482">Metalloprotease</keyword>
<dbReference type="InterPro" id="IPR008915">
    <property type="entry name" value="Peptidase_M50"/>
</dbReference>
<feature type="domain" description="Peptidase M50" evidence="11">
    <location>
        <begin position="128"/>
        <end position="213"/>
    </location>
</feature>
<feature type="transmembrane region" description="Helical" evidence="10">
    <location>
        <begin position="193"/>
        <end position="214"/>
    </location>
</feature>
<keyword evidence="13" id="KW-1185">Reference proteome</keyword>
<evidence type="ECO:0000256" key="2">
    <source>
        <dbReference type="ARBA" id="ARBA00004141"/>
    </source>
</evidence>
<proteinExistence type="predicted"/>
<dbReference type="InterPro" id="IPR004387">
    <property type="entry name" value="Pept_M50_Zn"/>
</dbReference>
<evidence type="ECO:0000313" key="12">
    <source>
        <dbReference type="EMBL" id="GFH17918.1"/>
    </source>
</evidence>
<dbReference type="GO" id="GO:0004222">
    <property type="term" value="F:metalloendopeptidase activity"/>
    <property type="evidence" value="ECO:0007669"/>
    <property type="project" value="InterPro"/>
</dbReference>
<evidence type="ECO:0000256" key="5">
    <source>
        <dbReference type="ARBA" id="ARBA00022801"/>
    </source>
</evidence>
<evidence type="ECO:0000259" key="11">
    <source>
        <dbReference type="Pfam" id="PF02163"/>
    </source>
</evidence>
<comment type="subcellular location">
    <subcellularLocation>
        <location evidence="2">Membrane</location>
        <topology evidence="2">Multi-pass membrane protein</topology>
    </subcellularLocation>
</comment>
<evidence type="ECO:0000256" key="6">
    <source>
        <dbReference type="ARBA" id="ARBA00022833"/>
    </source>
</evidence>
<evidence type="ECO:0000256" key="9">
    <source>
        <dbReference type="ARBA" id="ARBA00023136"/>
    </source>
</evidence>
<evidence type="ECO:0000256" key="4">
    <source>
        <dbReference type="ARBA" id="ARBA00022692"/>
    </source>
</evidence>
<protein>
    <submittedName>
        <fullName evidence="12">PDZ domain-containing protein</fullName>
    </submittedName>
</protein>
<keyword evidence="9 10" id="KW-0472">Membrane</keyword>
<sequence length="219" mass="22879">MRQSLSRCQCEGRLPNLRVPISVACQTQPLRTSGPRRGIVTQAQQLKDGTTNALITTKGQTAEGTAAHPHHREASATSPTHVELKCSPGQLLSVTAVASALAGAVLFGPGPLPAALQQPLYIAQSLGVLAAIVAVHEAGHFAAARLQRGSVEYSLRLIPMGGFVAFPDDDPKSNIPKDDPNLLRNRSIPERGAVISAGVIANMVFAYAALLLQAGGGWA</sequence>
<keyword evidence="4 10" id="KW-0812">Transmembrane</keyword>
<evidence type="ECO:0000256" key="7">
    <source>
        <dbReference type="ARBA" id="ARBA00022989"/>
    </source>
</evidence>
<accession>A0A699ZGI8</accession>
<dbReference type="GO" id="GO:0006508">
    <property type="term" value="P:proteolysis"/>
    <property type="evidence" value="ECO:0007669"/>
    <property type="project" value="UniProtKB-KW"/>
</dbReference>
<evidence type="ECO:0000256" key="8">
    <source>
        <dbReference type="ARBA" id="ARBA00023049"/>
    </source>
</evidence>
<evidence type="ECO:0000313" key="13">
    <source>
        <dbReference type="Proteomes" id="UP000485058"/>
    </source>
</evidence>
<evidence type="ECO:0000256" key="1">
    <source>
        <dbReference type="ARBA" id="ARBA00001947"/>
    </source>
</evidence>
<dbReference type="GO" id="GO:0016020">
    <property type="term" value="C:membrane"/>
    <property type="evidence" value="ECO:0007669"/>
    <property type="project" value="UniProtKB-SubCell"/>
</dbReference>
<dbReference type="PANTHER" id="PTHR42837:SF2">
    <property type="entry name" value="MEMBRANE METALLOPROTEASE ARASP2, CHLOROPLASTIC-RELATED"/>
    <property type="match status" value="1"/>
</dbReference>
<dbReference type="AlphaFoldDB" id="A0A699ZGI8"/>
<organism evidence="12 13">
    <name type="scientific">Haematococcus lacustris</name>
    <name type="common">Green alga</name>
    <name type="synonym">Haematococcus pluvialis</name>
    <dbReference type="NCBI Taxonomy" id="44745"/>
    <lineage>
        <taxon>Eukaryota</taxon>
        <taxon>Viridiplantae</taxon>
        <taxon>Chlorophyta</taxon>
        <taxon>core chlorophytes</taxon>
        <taxon>Chlorophyceae</taxon>
        <taxon>CS clade</taxon>
        <taxon>Chlamydomonadales</taxon>
        <taxon>Haematococcaceae</taxon>
        <taxon>Haematococcus</taxon>
    </lineage>
</organism>
<comment type="cofactor">
    <cofactor evidence="1">
        <name>Zn(2+)</name>
        <dbReference type="ChEBI" id="CHEBI:29105"/>
    </cofactor>
</comment>
<comment type="caution">
    <text evidence="12">The sequence shown here is derived from an EMBL/GenBank/DDBJ whole genome shotgun (WGS) entry which is preliminary data.</text>
</comment>
<dbReference type="EMBL" id="BLLF01001222">
    <property type="protein sequence ID" value="GFH17918.1"/>
    <property type="molecule type" value="Genomic_DNA"/>
</dbReference>
<name>A0A699ZGI8_HAELA</name>
<evidence type="ECO:0000256" key="3">
    <source>
        <dbReference type="ARBA" id="ARBA00022670"/>
    </source>
</evidence>
<keyword evidence="3" id="KW-0645">Protease</keyword>
<dbReference type="PANTHER" id="PTHR42837">
    <property type="entry name" value="REGULATOR OF SIGMA-E PROTEASE RSEP"/>
    <property type="match status" value="1"/>
</dbReference>
<reference evidence="12 13" key="1">
    <citation type="submission" date="2020-02" db="EMBL/GenBank/DDBJ databases">
        <title>Draft genome sequence of Haematococcus lacustris strain NIES-144.</title>
        <authorList>
            <person name="Morimoto D."/>
            <person name="Nakagawa S."/>
            <person name="Yoshida T."/>
            <person name="Sawayama S."/>
        </authorList>
    </citation>
    <scope>NUCLEOTIDE SEQUENCE [LARGE SCALE GENOMIC DNA]</scope>
    <source>
        <strain evidence="12 13">NIES-144</strain>
    </source>
</reference>
<keyword evidence="5" id="KW-0378">Hydrolase</keyword>
<evidence type="ECO:0000256" key="10">
    <source>
        <dbReference type="SAM" id="Phobius"/>
    </source>
</evidence>
<keyword evidence="6" id="KW-0862">Zinc</keyword>
<dbReference type="Proteomes" id="UP000485058">
    <property type="component" value="Unassembled WGS sequence"/>
</dbReference>
<gene>
    <name evidence="12" type="ORF">HaLaN_14642</name>
</gene>
<dbReference type="Pfam" id="PF02163">
    <property type="entry name" value="Peptidase_M50"/>
    <property type="match status" value="1"/>
</dbReference>